<dbReference type="Proteomes" id="UP000286100">
    <property type="component" value="Unassembled WGS sequence"/>
</dbReference>
<evidence type="ECO:0000313" key="2">
    <source>
        <dbReference type="Proteomes" id="UP000286100"/>
    </source>
</evidence>
<accession>A0A418W5Q6</accession>
<sequence length="161" mass="17907">MNSVQYLAMANLVIETDEFRRYPRKNNRPILNTLAVGIELLLKFAHVHCGSTVEAVASRYRHNIWKLWQECPDPALTHLVLEAAERSYASALAQGLVNEPIADLPEQFCEAVRNLSTLHNTGGSQLRYLAPAGVMATAPGWLTQAFYSVADACLRRPPFGQ</sequence>
<comment type="caution">
    <text evidence="1">The sequence shown here is derived from an EMBL/GenBank/DDBJ whole genome shotgun (WGS) entry which is preliminary data.</text>
</comment>
<reference evidence="1 2" key="1">
    <citation type="submission" date="2018-09" db="EMBL/GenBank/DDBJ databases">
        <authorList>
            <person name="Zhu H."/>
        </authorList>
    </citation>
    <scope>NUCLEOTIDE SEQUENCE [LARGE SCALE GENOMIC DNA]</scope>
    <source>
        <strain evidence="1 2">K2R01-6</strain>
    </source>
</reference>
<name>A0A418W5Q6_9SPHN</name>
<protein>
    <submittedName>
        <fullName evidence="1">Uncharacterized protein</fullName>
    </submittedName>
</protein>
<dbReference type="AlphaFoldDB" id="A0A418W5Q6"/>
<organism evidence="1 2">
    <name type="scientific">Sphingomonas cavernae</name>
    <dbReference type="NCBI Taxonomy" id="2320861"/>
    <lineage>
        <taxon>Bacteria</taxon>
        <taxon>Pseudomonadati</taxon>
        <taxon>Pseudomonadota</taxon>
        <taxon>Alphaproteobacteria</taxon>
        <taxon>Sphingomonadales</taxon>
        <taxon>Sphingomonadaceae</taxon>
        <taxon>Sphingomonas</taxon>
    </lineage>
</organism>
<evidence type="ECO:0000313" key="1">
    <source>
        <dbReference type="EMBL" id="RJF85380.1"/>
    </source>
</evidence>
<gene>
    <name evidence="1" type="ORF">D3876_15645</name>
</gene>
<keyword evidence="2" id="KW-1185">Reference proteome</keyword>
<dbReference type="EMBL" id="QYUM01000004">
    <property type="protein sequence ID" value="RJF85380.1"/>
    <property type="molecule type" value="Genomic_DNA"/>
</dbReference>
<proteinExistence type="predicted"/>